<dbReference type="CDD" id="cd06223">
    <property type="entry name" value="PRTases_typeI"/>
    <property type="match status" value="1"/>
</dbReference>
<evidence type="ECO:0000256" key="3">
    <source>
        <dbReference type="SAM" id="MobiDB-lite"/>
    </source>
</evidence>
<keyword evidence="5" id="KW-1185">Reference proteome</keyword>
<dbReference type="InterPro" id="IPR000836">
    <property type="entry name" value="PRTase_dom"/>
</dbReference>
<dbReference type="InterPro" id="IPR050118">
    <property type="entry name" value="Pur/Pyrimidine_PRTase"/>
</dbReference>
<dbReference type="InterPro" id="IPR029057">
    <property type="entry name" value="PRTase-like"/>
</dbReference>
<dbReference type="GO" id="GO:0016740">
    <property type="term" value="F:transferase activity"/>
    <property type="evidence" value="ECO:0007669"/>
    <property type="project" value="UniProtKB-KW"/>
</dbReference>
<sequence>MLFMTGDRSPVGGRRAPRSQTIPAVAAANSSSLQATELVMRVERALSFGRKPPAGVAHASGAVGQSASQRARTSQSEAAPFRADTGSQSCVNLLRPRPTCVPTAQLTMAKPQELAIGLVVPENEMATGSPSPSKTRPTEMKYQHARLLISGKTPSDLLADHIRDQATVMPNNILKVNSFLNHQVDCHLMHVCGHELARRFRGLNVTKVFTGFGSGLMCAQSCAMQMRVPLVFATDPAPLARDGVAIFSASIGTSSTGRNLTRMHVSSEFLGPADRVLIIDDMLSKGGTVACLAELASQAGAKVVAAGFLIEKEYEGGRAVVSKTLGLSAQRVQSIVTVTSLVNGIEMKAD</sequence>
<feature type="compositionally biased region" description="Low complexity" evidence="3">
    <location>
        <begin position="65"/>
        <end position="79"/>
    </location>
</feature>
<evidence type="ECO:0008006" key="6">
    <source>
        <dbReference type="Google" id="ProtNLM"/>
    </source>
</evidence>
<dbReference type="AlphaFoldDB" id="A0A8J5X305"/>
<protein>
    <recommendedName>
        <fullName evidence="6">Phosphoribosyltransferase domain-containing protein</fullName>
    </recommendedName>
</protein>
<dbReference type="SUPFAM" id="SSF53271">
    <property type="entry name" value="PRTase-like"/>
    <property type="match status" value="1"/>
</dbReference>
<organism evidence="4 5">
    <name type="scientific">Diacronema lutheri</name>
    <name type="common">Unicellular marine alga</name>
    <name type="synonym">Monochrysis lutheri</name>
    <dbReference type="NCBI Taxonomy" id="2081491"/>
    <lineage>
        <taxon>Eukaryota</taxon>
        <taxon>Haptista</taxon>
        <taxon>Haptophyta</taxon>
        <taxon>Pavlovophyceae</taxon>
        <taxon>Pavlovales</taxon>
        <taxon>Pavlovaceae</taxon>
        <taxon>Diacronema</taxon>
    </lineage>
</organism>
<evidence type="ECO:0000256" key="1">
    <source>
        <dbReference type="ARBA" id="ARBA00022679"/>
    </source>
</evidence>
<dbReference type="EMBL" id="JAGTXO010000039">
    <property type="protein sequence ID" value="KAG8459581.1"/>
    <property type="molecule type" value="Genomic_DNA"/>
</dbReference>
<keyword evidence="2" id="KW-0660">Purine salvage</keyword>
<evidence type="ECO:0000313" key="5">
    <source>
        <dbReference type="Proteomes" id="UP000751190"/>
    </source>
</evidence>
<comment type="caution">
    <text evidence="4">The sequence shown here is derived from an EMBL/GenBank/DDBJ whole genome shotgun (WGS) entry which is preliminary data.</text>
</comment>
<feature type="region of interest" description="Disordered" evidence="3">
    <location>
        <begin position="53"/>
        <end position="83"/>
    </location>
</feature>
<dbReference type="Gene3D" id="3.40.50.2020">
    <property type="match status" value="1"/>
</dbReference>
<keyword evidence="1" id="KW-0808">Transferase</keyword>
<accession>A0A8J5X305</accession>
<dbReference type="GO" id="GO:0006166">
    <property type="term" value="P:purine ribonucleoside salvage"/>
    <property type="evidence" value="ECO:0007669"/>
    <property type="project" value="UniProtKB-KW"/>
</dbReference>
<proteinExistence type="predicted"/>
<dbReference type="OrthoDB" id="363185at2759"/>
<name>A0A8J5X305_DIALT</name>
<evidence type="ECO:0000256" key="2">
    <source>
        <dbReference type="ARBA" id="ARBA00022726"/>
    </source>
</evidence>
<evidence type="ECO:0000313" key="4">
    <source>
        <dbReference type="EMBL" id="KAG8459581.1"/>
    </source>
</evidence>
<dbReference type="Proteomes" id="UP000751190">
    <property type="component" value="Unassembled WGS sequence"/>
</dbReference>
<dbReference type="PANTHER" id="PTHR43864">
    <property type="entry name" value="HYPOXANTHINE/GUANINE PHOSPHORIBOSYLTRANSFERASE"/>
    <property type="match status" value="1"/>
</dbReference>
<gene>
    <name evidence="4" type="ORF">KFE25_000937</name>
</gene>
<dbReference type="PANTHER" id="PTHR43864:SF1">
    <property type="entry name" value="XANTHINE PHOSPHORIBOSYLTRANSFERASE"/>
    <property type="match status" value="1"/>
</dbReference>
<reference evidence="4" key="1">
    <citation type="submission" date="2021-05" db="EMBL/GenBank/DDBJ databases">
        <title>The genome of the haptophyte Pavlova lutheri (Diacronema luteri, Pavlovales) - a model for lipid biosynthesis in eukaryotic algae.</title>
        <authorList>
            <person name="Hulatt C.J."/>
            <person name="Posewitz M.C."/>
        </authorList>
    </citation>
    <scope>NUCLEOTIDE SEQUENCE</scope>
    <source>
        <strain evidence="4">NIVA-4/92</strain>
    </source>
</reference>